<dbReference type="Gene3D" id="3.90.180.10">
    <property type="entry name" value="Medium-chain alcohol dehydrogenases, catalytic domain"/>
    <property type="match status" value="1"/>
</dbReference>
<dbReference type="InterPro" id="IPR013154">
    <property type="entry name" value="ADH-like_N"/>
</dbReference>
<dbReference type="GO" id="GO:0016491">
    <property type="term" value="F:oxidoreductase activity"/>
    <property type="evidence" value="ECO:0007669"/>
    <property type="project" value="UniProtKB-KW"/>
</dbReference>
<keyword evidence="3" id="KW-0479">Metal-binding</keyword>
<dbReference type="InterPro" id="IPR051603">
    <property type="entry name" value="Zinc-ADH_QOR/CCCR"/>
</dbReference>
<dbReference type="EMBL" id="VITV01000017">
    <property type="protein sequence ID" value="TWB65970.1"/>
    <property type="molecule type" value="Genomic_DNA"/>
</dbReference>
<dbReference type="RefSeq" id="WP_145613764.1">
    <property type="nucleotide sequence ID" value="NZ_JARPAF010000001.1"/>
</dbReference>
<dbReference type="SUPFAM" id="SSF51735">
    <property type="entry name" value="NAD(P)-binding Rossmann-fold domains"/>
    <property type="match status" value="1"/>
</dbReference>
<evidence type="ECO:0000313" key="5">
    <source>
        <dbReference type="EMBL" id="TWB65970.1"/>
    </source>
</evidence>
<dbReference type="CDD" id="cd08252">
    <property type="entry name" value="AL_MDR"/>
    <property type="match status" value="1"/>
</dbReference>
<evidence type="ECO:0000256" key="2">
    <source>
        <dbReference type="ARBA" id="ARBA00022857"/>
    </source>
</evidence>
<dbReference type="Pfam" id="PF00107">
    <property type="entry name" value="ADH_zinc_N"/>
    <property type="match status" value="1"/>
</dbReference>
<evidence type="ECO:0000256" key="3">
    <source>
        <dbReference type="RuleBase" id="RU364000"/>
    </source>
</evidence>
<dbReference type="Proteomes" id="UP000320516">
    <property type="component" value="Unassembled WGS sequence"/>
</dbReference>
<accession>A0A560JC24</accession>
<dbReference type="PANTHER" id="PTHR44154">
    <property type="entry name" value="QUINONE OXIDOREDUCTASE"/>
    <property type="match status" value="1"/>
</dbReference>
<evidence type="ECO:0000256" key="1">
    <source>
        <dbReference type="ARBA" id="ARBA00010371"/>
    </source>
</evidence>
<evidence type="ECO:0000259" key="4">
    <source>
        <dbReference type="SMART" id="SM00829"/>
    </source>
</evidence>
<keyword evidence="3" id="KW-0862">Zinc</keyword>
<feature type="domain" description="Enoyl reductase (ER)" evidence="4">
    <location>
        <begin position="13"/>
        <end position="334"/>
    </location>
</feature>
<name>A0A560JC24_9PROT</name>
<protein>
    <recommendedName>
        <fullName evidence="3">Zinc-type alcohol dehydrogenase-like protein</fullName>
    </recommendedName>
</protein>
<comment type="similarity">
    <text evidence="1 3">Belongs to the zinc-containing alcohol dehydrogenase family. Quinone oxidoreductase subfamily.</text>
</comment>
<dbReference type="SUPFAM" id="SSF50129">
    <property type="entry name" value="GroES-like"/>
    <property type="match status" value="1"/>
</dbReference>
<dbReference type="Gene3D" id="3.40.50.720">
    <property type="entry name" value="NAD(P)-binding Rossmann-like Domain"/>
    <property type="match status" value="1"/>
</dbReference>
<dbReference type="InterPro" id="IPR020843">
    <property type="entry name" value="ER"/>
</dbReference>
<dbReference type="AlphaFoldDB" id="A0A560JC24"/>
<keyword evidence="3" id="KW-0560">Oxidoreductase</keyword>
<dbReference type="InterPro" id="IPR013149">
    <property type="entry name" value="ADH-like_C"/>
</dbReference>
<sequence>MKAIGYFTPGVIGRHDALVDLDLPEPTPGPRDVLVRVKAVSVNPVDTKVRTGATPAEGQARILGWDAAGIVEAIGAEVTLFQVGDEVYYAGDLSRPGTNAELHAVDERIVAHKPRSLSWAQAAALPLTSLTAWELLFDRLRVPYGKKGGTGSLLVINGAGGVGSILIQLARRLTGLTVIATASRPETITWVKDMGAHYVIDHHKPLDEELARIGIPEVEYVAGLTATDKQLPVLPKIIAAQGHLALIDDPKSFDIVPLKRKSITVAWELMFTRSLYRTADMIEQHKLLQEVAHLVDVGVLKTTLAEELSPINATNLKAVHAIVESGTAIGKTVLSGF</sequence>
<organism evidence="5 6">
    <name type="scientific">Nitrospirillum amazonense</name>
    <dbReference type="NCBI Taxonomy" id="28077"/>
    <lineage>
        <taxon>Bacteria</taxon>
        <taxon>Pseudomonadati</taxon>
        <taxon>Pseudomonadota</taxon>
        <taxon>Alphaproteobacteria</taxon>
        <taxon>Rhodospirillales</taxon>
        <taxon>Azospirillaceae</taxon>
        <taxon>Nitrospirillum</taxon>
    </lineage>
</organism>
<evidence type="ECO:0000313" key="6">
    <source>
        <dbReference type="Proteomes" id="UP000320516"/>
    </source>
</evidence>
<dbReference type="InterPro" id="IPR036291">
    <property type="entry name" value="NAD(P)-bd_dom_sf"/>
</dbReference>
<reference evidence="5 6" key="1">
    <citation type="submission" date="2019-06" db="EMBL/GenBank/DDBJ databases">
        <title>Genomic Encyclopedia of Type Strains, Phase IV (KMG-V): Genome sequencing to study the core and pangenomes of soil and plant-associated prokaryotes.</title>
        <authorList>
            <person name="Whitman W."/>
        </authorList>
    </citation>
    <scope>NUCLEOTIDE SEQUENCE [LARGE SCALE GENOMIC DNA]</scope>
    <source>
        <strain evidence="5 6">BR 12005</strain>
    </source>
</reference>
<dbReference type="SMART" id="SM00829">
    <property type="entry name" value="PKS_ER"/>
    <property type="match status" value="1"/>
</dbReference>
<dbReference type="GO" id="GO:0008270">
    <property type="term" value="F:zinc ion binding"/>
    <property type="evidence" value="ECO:0007669"/>
    <property type="project" value="InterPro"/>
</dbReference>
<gene>
    <name evidence="5" type="ORF">FBZ87_11765</name>
</gene>
<proteinExistence type="inferred from homology"/>
<dbReference type="NCBIfam" id="TIGR02817">
    <property type="entry name" value="adh_fam_1"/>
    <property type="match status" value="1"/>
</dbReference>
<comment type="caution">
    <text evidence="5">The sequence shown here is derived from an EMBL/GenBank/DDBJ whole genome shotgun (WGS) entry which is preliminary data.</text>
</comment>
<dbReference type="InterPro" id="IPR011032">
    <property type="entry name" value="GroES-like_sf"/>
</dbReference>
<dbReference type="PANTHER" id="PTHR44154:SF1">
    <property type="entry name" value="QUINONE OXIDOREDUCTASE"/>
    <property type="match status" value="1"/>
</dbReference>
<dbReference type="Pfam" id="PF08240">
    <property type="entry name" value="ADH_N"/>
    <property type="match status" value="1"/>
</dbReference>
<keyword evidence="2" id="KW-0521">NADP</keyword>
<dbReference type="InterPro" id="IPR014182">
    <property type="entry name" value="ADH_Zn_typ-1"/>
</dbReference>